<comment type="caution">
    <text evidence="1">The sequence shown here is derived from an EMBL/GenBank/DDBJ whole genome shotgun (WGS) entry which is preliminary data.</text>
</comment>
<dbReference type="AlphaFoldDB" id="A0AAW1JZ49"/>
<name>A0AAW1JZ49_POPJA</name>
<evidence type="ECO:0000313" key="2">
    <source>
        <dbReference type="Proteomes" id="UP001458880"/>
    </source>
</evidence>
<gene>
    <name evidence="1" type="ORF">QE152_g26563</name>
</gene>
<sequence>MLRQHSNGPLSIDADILKWRFLQMSHGSPSRRPRIAPPVCFQESVRNGRTYVDDKSMGAHAFAVETSVSLLHQVRYIDSRIAAVGLASARMLCV</sequence>
<organism evidence="1 2">
    <name type="scientific">Popillia japonica</name>
    <name type="common">Japanese beetle</name>
    <dbReference type="NCBI Taxonomy" id="7064"/>
    <lineage>
        <taxon>Eukaryota</taxon>
        <taxon>Metazoa</taxon>
        <taxon>Ecdysozoa</taxon>
        <taxon>Arthropoda</taxon>
        <taxon>Hexapoda</taxon>
        <taxon>Insecta</taxon>
        <taxon>Pterygota</taxon>
        <taxon>Neoptera</taxon>
        <taxon>Endopterygota</taxon>
        <taxon>Coleoptera</taxon>
        <taxon>Polyphaga</taxon>
        <taxon>Scarabaeiformia</taxon>
        <taxon>Scarabaeidae</taxon>
        <taxon>Rutelinae</taxon>
        <taxon>Popillia</taxon>
    </lineage>
</organism>
<dbReference type="Proteomes" id="UP001458880">
    <property type="component" value="Unassembled WGS sequence"/>
</dbReference>
<dbReference type="EMBL" id="JASPKY010000307">
    <property type="protein sequence ID" value="KAK9709548.1"/>
    <property type="molecule type" value="Genomic_DNA"/>
</dbReference>
<evidence type="ECO:0000313" key="1">
    <source>
        <dbReference type="EMBL" id="KAK9709548.1"/>
    </source>
</evidence>
<reference evidence="1 2" key="1">
    <citation type="journal article" date="2024" name="BMC Genomics">
        <title>De novo assembly and annotation of Popillia japonica's genome with initial clues to its potential as an invasive pest.</title>
        <authorList>
            <person name="Cucini C."/>
            <person name="Boschi S."/>
            <person name="Funari R."/>
            <person name="Cardaioli E."/>
            <person name="Iannotti N."/>
            <person name="Marturano G."/>
            <person name="Paoli F."/>
            <person name="Bruttini M."/>
            <person name="Carapelli A."/>
            <person name="Frati F."/>
            <person name="Nardi F."/>
        </authorList>
    </citation>
    <scope>NUCLEOTIDE SEQUENCE [LARGE SCALE GENOMIC DNA]</scope>
    <source>
        <strain evidence="1">DMR45628</strain>
    </source>
</reference>
<accession>A0AAW1JZ49</accession>
<keyword evidence="2" id="KW-1185">Reference proteome</keyword>
<proteinExistence type="predicted"/>
<protein>
    <submittedName>
        <fullName evidence="1">Uncharacterized protein</fullName>
    </submittedName>
</protein>